<gene>
    <name evidence="6" type="ORF">FD754_000535</name>
</gene>
<evidence type="ECO:0000256" key="5">
    <source>
        <dbReference type="SAM" id="Phobius"/>
    </source>
</evidence>
<evidence type="ECO:0000313" key="6">
    <source>
        <dbReference type="EMBL" id="KAB0356379.1"/>
    </source>
</evidence>
<evidence type="ECO:0000256" key="4">
    <source>
        <dbReference type="ARBA" id="ARBA00023136"/>
    </source>
</evidence>
<feature type="transmembrane region" description="Helical" evidence="5">
    <location>
        <begin position="220"/>
        <end position="242"/>
    </location>
</feature>
<dbReference type="GO" id="GO:0016020">
    <property type="term" value="C:membrane"/>
    <property type="evidence" value="ECO:0007669"/>
    <property type="project" value="UniProtKB-SubCell"/>
</dbReference>
<keyword evidence="4 5" id="KW-0472">Membrane</keyword>
<feature type="transmembrane region" description="Helical" evidence="5">
    <location>
        <begin position="187"/>
        <end position="208"/>
    </location>
</feature>
<dbReference type="SUPFAM" id="SSF103473">
    <property type="entry name" value="MFS general substrate transporter"/>
    <property type="match status" value="1"/>
</dbReference>
<comment type="caution">
    <text evidence="6">The sequence shown here is derived from an EMBL/GenBank/DDBJ whole genome shotgun (WGS) entry which is preliminary data.</text>
</comment>
<feature type="transmembrane region" description="Helical" evidence="5">
    <location>
        <begin position="12"/>
        <end position="33"/>
    </location>
</feature>
<keyword evidence="7" id="KW-1185">Reference proteome</keyword>
<dbReference type="Proteomes" id="UP000326458">
    <property type="component" value="Unassembled WGS sequence"/>
</dbReference>
<evidence type="ECO:0000313" key="7">
    <source>
        <dbReference type="Proteomes" id="UP000326458"/>
    </source>
</evidence>
<feature type="transmembrane region" description="Helical" evidence="5">
    <location>
        <begin position="363"/>
        <end position="382"/>
    </location>
</feature>
<sequence>MAFMELLEQVGGAGLFQALQILTFFLFSVWVPFQLVVENFSAAVPGPRCWAHLLDDGSEAPANLSPEALLAVSIPPGPNHGAPKCLRFCHPQWQLLDPNATAANWSDADMEPCADGWVYNRSAFTSTIVTEMRIGLHLSSLTDMCVHASSVTWSCPTLCDPKDRSPPGSSVHGILQARILEFGRKPVLSWCCLLAAAASISTVVAPSFPDYCGLRGPRPITMVILGSTYSISQMAVGGLAFTLRDWRTLQLAGSVPFFVIFLISWSLIIIGKPDQALQELKKVAKINGHKETQKTLTIEVLMSSMQEEVASAKSRQSVLDLFCLPVLRWRTCNQLVVQFFFGAVDLQARAIATFLLRFFGRRTTLASSLAGAGFTILVNELVPQDLQTLLVVFAVLGKACFGLNLTCIMIYKPALFPTSLRVPALPSACEQIIAEGFLRSAARLGSVMGPLLRTTHQVLPRLPPLSYGASPSRLASSSSSSWRPGAFHSLTPSRTWRSAAARGSRQEVVITESTWF</sequence>
<evidence type="ECO:0000256" key="1">
    <source>
        <dbReference type="ARBA" id="ARBA00004141"/>
    </source>
</evidence>
<evidence type="ECO:0000256" key="3">
    <source>
        <dbReference type="ARBA" id="ARBA00022989"/>
    </source>
</evidence>
<keyword evidence="3 5" id="KW-1133">Transmembrane helix</keyword>
<dbReference type="AlphaFoldDB" id="A0A5N3W3X5"/>
<comment type="subcellular location">
    <subcellularLocation>
        <location evidence="1">Membrane</location>
        <topology evidence="1">Multi-pass membrane protein</topology>
    </subcellularLocation>
</comment>
<dbReference type="PANTHER" id="PTHR24064">
    <property type="entry name" value="SOLUTE CARRIER FAMILY 22 MEMBER"/>
    <property type="match status" value="1"/>
</dbReference>
<name>A0A5N3W3X5_MUNMU</name>
<dbReference type="EMBL" id="VCEA01000001">
    <property type="protein sequence ID" value="KAB0356379.1"/>
    <property type="molecule type" value="Genomic_DNA"/>
</dbReference>
<dbReference type="Gene3D" id="1.20.1250.20">
    <property type="entry name" value="MFS general substrate transporter like domains"/>
    <property type="match status" value="1"/>
</dbReference>
<protein>
    <recommendedName>
        <fullName evidence="8">Solute carrier family 22 member 11</fullName>
    </recommendedName>
</protein>
<accession>A0A5N3W3X5</accession>
<proteinExistence type="predicted"/>
<keyword evidence="2 5" id="KW-0812">Transmembrane</keyword>
<evidence type="ECO:0008006" key="8">
    <source>
        <dbReference type="Google" id="ProtNLM"/>
    </source>
</evidence>
<dbReference type="InterPro" id="IPR036259">
    <property type="entry name" value="MFS_trans_sf"/>
</dbReference>
<organism evidence="6 7">
    <name type="scientific">Muntiacus muntjak</name>
    <name type="common">Barking deer</name>
    <name type="synonym">Indian muntjac</name>
    <dbReference type="NCBI Taxonomy" id="9888"/>
    <lineage>
        <taxon>Eukaryota</taxon>
        <taxon>Metazoa</taxon>
        <taxon>Chordata</taxon>
        <taxon>Craniata</taxon>
        <taxon>Vertebrata</taxon>
        <taxon>Euteleostomi</taxon>
        <taxon>Mammalia</taxon>
        <taxon>Eutheria</taxon>
        <taxon>Laurasiatheria</taxon>
        <taxon>Artiodactyla</taxon>
        <taxon>Ruminantia</taxon>
        <taxon>Pecora</taxon>
        <taxon>Cervidae</taxon>
        <taxon>Muntiacinae</taxon>
        <taxon>Muntiacus</taxon>
    </lineage>
</organism>
<reference evidence="6 7" key="1">
    <citation type="submission" date="2019-06" db="EMBL/GenBank/DDBJ databases">
        <title>Discovery of a novel chromosome fission-fusion reversal in muntjac.</title>
        <authorList>
            <person name="Mudd A.B."/>
            <person name="Bredeson J.V."/>
            <person name="Baum R."/>
            <person name="Hockemeyer D."/>
            <person name="Rokhsar D.S."/>
        </authorList>
    </citation>
    <scope>NUCLEOTIDE SEQUENCE [LARGE SCALE GENOMIC DNA]</scope>
    <source>
        <strain evidence="6">UTSW_UCB_Mm</strain>
        <tissue evidence="6">Fibroblast cell line</tissue>
    </source>
</reference>
<feature type="transmembrane region" description="Helical" evidence="5">
    <location>
        <begin position="249"/>
        <end position="270"/>
    </location>
</feature>
<feature type="transmembrane region" description="Helical" evidence="5">
    <location>
        <begin position="388"/>
        <end position="411"/>
    </location>
</feature>
<evidence type="ECO:0000256" key="2">
    <source>
        <dbReference type="ARBA" id="ARBA00022692"/>
    </source>
</evidence>